<protein>
    <submittedName>
        <fullName evidence="1">Phosphohistidine phosphatase</fullName>
    </submittedName>
</protein>
<sequence>MARELLLLRHAKSDWDSDAASDIERPLAKRGKRDAPRIGEWLYREGLVPSLILSSPAERARETTLRVCKGLDYKKRDIKWEPAIYEADLETLLRVLGDYGQAPSILLMVGHNPGLEDLLRYLADDDLDEIKDEKLLPTAALARLEMPDDWSSLEAGSALISRIVRPKSLK</sequence>
<dbReference type="Gene3D" id="3.40.50.1240">
    <property type="entry name" value="Phosphoglycerate mutase-like"/>
    <property type="match status" value="1"/>
</dbReference>
<dbReference type="AlphaFoldDB" id="A0A9X0WAL3"/>
<gene>
    <name evidence="1" type="ORF">CKO42_14640</name>
</gene>
<dbReference type="CDD" id="cd07067">
    <property type="entry name" value="HP_PGM_like"/>
    <property type="match status" value="1"/>
</dbReference>
<dbReference type="Pfam" id="PF00300">
    <property type="entry name" value="His_Phos_1"/>
    <property type="match status" value="1"/>
</dbReference>
<name>A0A9X0WAL3_9GAMM</name>
<dbReference type="RefSeq" id="WP_200245393.1">
    <property type="nucleotide sequence ID" value="NZ_JAXUFI010000007.1"/>
</dbReference>
<organism evidence="1 2">
    <name type="scientific">Lamprobacter modestohalophilus</name>
    <dbReference type="NCBI Taxonomy" id="1064514"/>
    <lineage>
        <taxon>Bacteria</taxon>
        <taxon>Pseudomonadati</taxon>
        <taxon>Pseudomonadota</taxon>
        <taxon>Gammaproteobacteria</taxon>
        <taxon>Chromatiales</taxon>
        <taxon>Chromatiaceae</taxon>
        <taxon>Lamprobacter</taxon>
    </lineage>
</organism>
<accession>A0A9X0WAL3</accession>
<proteinExistence type="predicted"/>
<keyword evidence="2" id="KW-1185">Reference proteome</keyword>
<dbReference type="EMBL" id="NRRY01000024">
    <property type="protein sequence ID" value="MBK1619655.1"/>
    <property type="molecule type" value="Genomic_DNA"/>
</dbReference>
<dbReference type="PANTHER" id="PTHR47623">
    <property type="entry name" value="OS09G0287300 PROTEIN"/>
    <property type="match status" value="1"/>
</dbReference>
<comment type="caution">
    <text evidence="1">The sequence shown here is derived from an EMBL/GenBank/DDBJ whole genome shotgun (WGS) entry which is preliminary data.</text>
</comment>
<dbReference type="SUPFAM" id="SSF53254">
    <property type="entry name" value="Phosphoglycerate mutase-like"/>
    <property type="match status" value="1"/>
</dbReference>
<dbReference type="SMART" id="SM00855">
    <property type="entry name" value="PGAM"/>
    <property type="match status" value="1"/>
</dbReference>
<evidence type="ECO:0000313" key="2">
    <source>
        <dbReference type="Proteomes" id="UP001138768"/>
    </source>
</evidence>
<evidence type="ECO:0000313" key="1">
    <source>
        <dbReference type="EMBL" id="MBK1619655.1"/>
    </source>
</evidence>
<dbReference type="Proteomes" id="UP001138768">
    <property type="component" value="Unassembled WGS sequence"/>
</dbReference>
<dbReference type="InterPro" id="IPR013078">
    <property type="entry name" value="His_Pase_superF_clade-1"/>
</dbReference>
<dbReference type="InterPro" id="IPR029033">
    <property type="entry name" value="His_PPase_superfam"/>
</dbReference>
<reference evidence="1 2" key="1">
    <citation type="journal article" date="2020" name="Microorganisms">
        <title>Osmotic Adaptation and Compatible Solute Biosynthesis of Phototrophic Bacteria as Revealed from Genome Analyses.</title>
        <authorList>
            <person name="Imhoff J.F."/>
            <person name="Rahn T."/>
            <person name="Kunzel S."/>
            <person name="Keller A."/>
            <person name="Neulinger S.C."/>
        </authorList>
    </citation>
    <scope>NUCLEOTIDE SEQUENCE [LARGE SCALE GENOMIC DNA]</scope>
    <source>
        <strain evidence="1 2">DSM 25653</strain>
    </source>
</reference>
<dbReference type="PANTHER" id="PTHR47623:SF1">
    <property type="entry name" value="OS09G0287300 PROTEIN"/>
    <property type="match status" value="1"/>
</dbReference>